<dbReference type="EMBL" id="MCFD01000013">
    <property type="protein sequence ID" value="ORX67013.1"/>
    <property type="molecule type" value="Genomic_DNA"/>
</dbReference>
<proteinExistence type="predicted"/>
<keyword evidence="2" id="KW-1185">Reference proteome</keyword>
<evidence type="ECO:0000313" key="2">
    <source>
        <dbReference type="Proteomes" id="UP000193922"/>
    </source>
</evidence>
<evidence type="ECO:0000313" key="1">
    <source>
        <dbReference type="EMBL" id="ORX67013.1"/>
    </source>
</evidence>
<dbReference type="GeneID" id="63802346"/>
<dbReference type="Proteomes" id="UP000193922">
    <property type="component" value="Unassembled WGS sequence"/>
</dbReference>
<sequence length="544" mass="62515">MTPFQSELRALLTRVLSERRNMPDVADARYTARGVEQLGFKHSSEIFVDSFIVEVVVEKCSESDIKVKQKSASVRLHKVFGEGFGYKYVRSKISEQYGPVAIYKVSTPNIAITSSLLTVKFATMADHKIFLQNYDITMDCMNISSRNIIYKYLLERGVEKKDVVDDLHKSGSNCISWFTKKGDVKVKNKIYNKFIQLLESGEVRNPLSSKLSEFVMPTLHNFGETLYACRNSGLTRIELTVHSSQMQTVEWNSNLLLNTVQFMNECRTFATSYEKQWKALVDKVSSCYTVCIYVRQQHTLAYCHWFNSITSKKQGIIKKLNKNDDPMVVVANLSFNNRPTLYQIYDSLESGLETEKVLRRVDENITIVPSQRNSFWSTYPTTKQYHTFEEMGLVNYKGMHIGWIDSKQAKSKICLSKMSEDKYSAKEENINALTTAIDNITLDETSHIFIKENTDLKPSLYRVAYNVLQLGDEFTATHYALHTFRGHSYFYVDILIKGRDKQPTLIRTPVDSSIGKAISQQLGERKQQIYLRVISVGYRTITVE</sequence>
<reference evidence="1 2" key="1">
    <citation type="submission" date="2016-07" db="EMBL/GenBank/DDBJ databases">
        <title>Pervasive Adenine N6-methylation of Active Genes in Fungi.</title>
        <authorList>
            <consortium name="DOE Joint Genome Institute"/>
            <person name="Mondo S.J."/>
            <person name="Dannebaum R.O."/>
            <person name="Kuo R.C."/>
            <person name="Labutti K."/>
            <person name="Haridas S."/>
            <person name="Kuo A."/>
            <person name="Salamov A."/>
            <person name="Ahrendt S.R."/>
            <person name="Lipzen A."/>
            <person name="Sullivan W."/>
            <person name="Andreopoulos W.B."/>
            <person name="Clum A."/>
            <person name="Lindquist E."/>
            <person name="Daum C."/>
            <person name="Ramamoorthy G.K."/>
            <person name="Gryganskyi A."/>
            <person name="Culley D."/>
            <person name="Magnuson J.K."/>
            <person name="James T.Y."/>
            <person name="O'Malley M.A."/>
            <person name="Stajich J.E."/>
            <person name="Spatafora J.W."/>
            <person name="Visel A."/>
            <person name="Grigoriev I.V."/>
        </authorList>
    </citation>
    <scope>NUCLEOTIDE SEQUENCE [LARGE SCALE GENOMIC DNA]</scope>
    <source>
        <strain evidence="1 2">ATCC 12442</strain>
    </source>
</reference>
<comment type="caution">
    <text evidence="1">The sequence shown here is derived from an EMBL/GenBank/DDBJ whole genome shotgun (WGS) entry which is preliminary data.</text>
</comment>
<dbReference type="RefSeq" id="XP_040740935.1">
    <property type="nucleotide sequence ID" value="XM_040885698.1"/>
</dbReference>
<accession>A0A1Y1W0I5</accession>
<dbReference type="OrthoDB" id="2429961at2759"/>
<protein>
    <submittedName>
        <fullName evidence="1">Uncharacterized protein</fullName>
    </submittedName>
</protein>
<organism evidence="1 2">
    <name type="scientific">Linderina pennispora</name>
    <dbReference type="NCBI Taxonomy" id="61395"/>
    <lineage>
        <taxon>Eukaryota</taxon>
        <taxon>Fungi</taxon>
        <taxon>Fungi incertae sedis</taxon>
        <taxon>Zoopagomycota</taxon>
        <taxon>Kickxellomycotina</taxon>
        <taxon>Kickxellomycetes</taxon>
        <taxon>Kickxellales</taxon>
        <taxon>Kickxellaceae</taxon>
        <taxon>Linderina</taxon>
    </lineage>
</organism>
<name>A0A1Y1W0I5_9FUNG</name>
<gene>
    <name evidence="1" type="ORF">DL89DRAFT_259555</name>
</gene>
<dbReference type="AlphaFoldDB" id="A0A1Y1W0I5"/>